<organism evidence="2 3">
    <name type="scientific">Gossypium schwendimanii</name>
    <name type="common">Cotton</name>
    <dbReference type="NCBI Taxonomy" id="34291"/>
    <lineage>
        <taxon>Eukaryota</taxon>
        <taxon>Viridiplantae</taxon>
        <taxon>Streptophyta</taxon>
        <taxon>Embryophyta</taxon>
        <taxon>Tracheophyta</taxon>
        <taxon>Spermatophyta</taxon>
        <taxon>Magnoliopsida</taxon>
        <taxon>eudicotyledons</taxon>
        <taxon>Gunneridae</taxon>
        <taxon>Pentapetalae</taxon>
        <taxon>rosids</taxon>
        <taxon>malvids</taxon>
        <taxon>Malvales</taxon>
        <taxon>Malvaceae</taxon>
        <taxon>Malvoideae</taxon>
        <taxon>Gossypium</taxon>
    </lineage>
</organism>
<feature type="region of interest" description="Disordered" evidence="1">
    <location>
        <begin position="59"/>
        <end position="78"/>
    </location>
</feature>
<dbReference type="OrthoDB" id="1925414at2759"/>
<keyword evidence="3" id="KW-1185">Reference proteome</keyword>
<proteinExistence type="predicted"/>
<accession>A0A7J9L0I9</accession>
<dbReference type="Proteomes" id="UP000593576">
    <property type="component" value="Unassembled WGS sequence"/>
</dbReference>
<evidence type="ECO:0000313" key="3">
    <source>
        <dbReference type="Proteomes" id="UP000593576"/>
    </source>
</evidence>
<gene>
    <name evidence="2" type="ORF">Goshw_003245</name>
</gene>
<protein>
    <submittedName>
        <fullName evidence="2">Uncharacterized protein</fullName>
    </submittedName>
</protein>
<evidence type="ECO:0000313" key="2">
    <source>
        <dbReference type="EMBL" id="MBA0852265.1"/>
    </source>
</evidence>
<dbReference type="EMBL" id="JABFAF010000004">
    <property type="protein sequence ID" value="MBA0852265.1"/>
    <property type="molecule type" value="Genomic_DNA"/>
</dbReference>
<sequence length="102" mass="11793">MKRQRNFQAQKERFWFFQVKFISFIEQDHGISWDSIKLLKVMLPLRAMSLLVSLIPESGPSRTASATKASVHHPKSGRELTLPGIQRVMDHIQHPQQPGTTW</sequence>
<comment type="caution">
    <text evidence="2">The sequence shown here is derived from an EMBL/GenBank/DDBJ whole genome shotgun (WGS) entry which is preliminary data.</text>
</comment>
<name>A0A7J9L0I9_GOSSC</name>
<dbReference type="AlphaFoldDB" id="A0A7J9L0I9"/>
<reference evidence="2 3" key="1">
    <citation type="journal article" date="2019" name="Genome Biol. Evol.">
        <title>Insights into the evolution of the New World diploid cottons (Gossypium, subgenus Houzingenia) based on genome sequencing.</title>
        <authorList>
            <person name="Grover C.E."/>
            <person name="Arick M.A. 2nd"/>
            <person name="Thrash A."/>
            <person name="Conover J.L."/>
            <person name="Sanders W.S."/>
            <person name="Peterson D.G."/>
            <person name="Frelichowski J.E."/>
            <person name="Scheffler J.A."/>
            <person name="Scheffler B.E."/>
            <person name="Wendel J.F."/>
        </authorList>
    </citation>
    <scope>NUCLEOTIDE SEQUENCE [LARGE SCALE GENOMIC DNA]</scope>
    <source>
        <strain evidence="2">1</strain>
        <tissue evidence="2">Leaf</tissue>
    </source>
</reference>
<evidence type="ECO:0000256" key="1">
    <source>
        <dbReference type="SAM" id="MobiDB-lite"/>
    </source>
</evidence>